<name>A0A7J0D9F6_9ERIC</name>
<comment type="caution">
    <text evidence="2">The sequence shown here is derived from an EMBL/GenBank/DDBJ whole genome shotgun (WGS) entry which is preliminary data.</text>
</comment>
<protein>
    <submittedName>
        <fullName evidence="2">Uncharacterized protein</fullName>
    </submittedName>
</protein>
<proteinExistence type="predicted"/>
<evidence type="ECO:0000313" key="3">
    <source>
        <dbReference type="Proteomes" id="UP000585474"/>
    </source>
</evidence>
<accession>A0A7J0D9F6</accession>
<dbReference type="OrthoDB" id="778365at2759"/>
<organism evidence="2 3">
    <name type="scientific">Actinidia rufa</name>
    <dbReference type="NCBI Taxonomy" id="165716"/>
    <lineage>
        <taxon>Eukaryota</taxon>
        <taxon>Viridiplantae</taxon>
        <taxon>Streptophyta</taxon>
        <taxon>Embryophyta</taxon>
        <taxon>Tracheophyta</taxon>
        <taxon>Spermatophyta</taxon>
        <taxon>Magnoliopsida</taxon>
        <taxon>eudicotyledons</taxon>
        <taxon>Gunneridae</taxon>
        <taxon>Pentapetalae</taxon>
        <taxon>asterids</taxon>
        <taxon>Ericales</taxon>
        <taxon>Actinidiaceae</taxon>
        <taxon>Actinidia</taxon>
    </lineage>
</organism>
<evidence type="ECO:0000313" key="2">
    <source>
        <dbReference type="EMBL" id="GFS29116.1"/>
    </source>
</evidence>
<evidence type="ECO:0000256" key="1">
    <source>
        <dbReference type="SAM" id="MobiDB-lite"/>
    </source>
</evidence>
<feature type="region of interest" description="Disordered" evidence="1">
    <location>
        <begin position="121"/>
        <end position="141"/>
    </location>
</feature>
<sequence length="141" mass="15510">MPEGMDCSNLLTTASGSEHLLLEVVVANVCRGGTDVKSEKSYCESVKSLLTAEKIPKPTCDKVTIGSSVYSFDQSLVENESLHCLISEACGLSSSKGFSSRSHSTFRGQLDIAQEPTKLRKRLRKRWARPGESCRPRSKDR</sequence>
<feature type="compositionally biased region" description="Basic and acidic residues" evidence="1">
    <location>
        <begin position="132"/>
        <end position="141"/>
    </location>
</feature>
<dbReference type="Proteomes" id="UP000585474">
    <property type="component" value="Unassembled WGS sequence"/>
</dbReference>
<keyword evidence="3" id="KW-1185">Reference proteome</keyword>
<dbReference type="AlphaFoldDB" id="A0A7J0D9F6"/>
<gene>
    <name evidence="2" type="ORF">Acr_00g0005450</name>
</gene>
<reference evidence="3" key="1">
    <citation type="submission" date="2019-07" db="EMBL/GenBank/DDBJ databases">
        <title>De Novo Assembly of kiwifruit Actinidia rufa.</title>
        <authorList>
            <person name="Sugita-Konishi S."/>
            <person name="Sato K."/>
            <person name="Mori E."/>
            <person name="Abe Y."/>
            <person name="Kisaki G."/>
            <person name="Hamano K."/>
            <person name="Suezawa K."/>
            <person name="Otani M."/>
            <person name="Fukuda T."/>
            <person name="Manabe T."/>
            <person name="Gomi K."/>
            <person name="Tabuchi M."/>
            <person name="Akimitsu K."/>
            <person name="Kataoka I."/>
        </authorList>
    </citation>
    <scope>NUCLEOTIDE SEQUENCE [LARGE SCALE GENOMIC DNA]</scope>
    <source>
        <strain evidence="3">cv. Fuchu</strain>
    </source>
</reference>
<dbReference type="EMBL" id="BJWL01000072">
    <property type="protein sequence ID" value="GFS29116.1"/>
    <property type="molecule type" value="Genomic_DNA"/>
</dbReference>